<sequence>MLGSLANLSAVTDSYMNKYVDDLTPSVRRKQSHWCAEGGSQMTTGTRSQLRVPAVWVAGVALGASMLGAAVLSAPQASATCNLSDKDDQYINLLAQNKMVHNADYSDCHEAAEGRWFADQVRSNPNSFGEAQELVNMITNTTPLSQAQAEWEVESAIYVYAPDLIPKIKDQASKANWPTEG</sequence>
<evidence type="ECO:0000313" key="2">
    <source>
        <dbReference type="Proteomes" id="UP000327362"/>
    </source>
</evidence>
<dbReference type="AlphaFoldDB" id="A0AAI8SM15"/>
<gene>
    <name evidence="1" type="ORF">JPH1_21690</name>
</gene>
<organism evidence="1 2">
    <name type="scientific">Mycobacterium avium subsp. hominissuis</name>
    <dbReference type="NCBI Taxonomy" id="439334"/>
    <lineage>
        <taxon>Bacteria</taxon>
        <taxon>Bacillati</taxon>
        <taxon>Actinomycetota</taxon>
        <taxon>Actinomycetes</taxon>
        <taxon>Mycobacteriales</taxon>
        <taxon>Mycobacteriaceae</taxon>
        <taxon>Mycobacterium</taxon>
        <taxon>Mycobacterium avium complex (MAC)</taxon>
    </lineage>
</organism>
<reference evidence="1 2" key="1">
    <citation type="submission" date="2019-09" db="EMBL/GenBank/DDBJ databases">
        <title>Complete genome sequence of Mycobacterium avium subsp. hominissuis strain JP-H-1.</title>
        <authorList>
            <person name="Kinoshita Y."/>
            <person name="Niwa H."/>
            <person name="Uchida-Fujii E."/>
            <person name="Nukada T."/>
        </authorList>
    </citation>
    <scope>NUCLEOTIDE SEQUENCE [LARGE SCALE GENOMIC DNA]</scope>
    <source>
        <strain evidence="1 2">JP-H-1</strain>
    </source>
</reference>
<protein>
    <recommendedName>
        <fullName evidence="3">DUF732 domain-containing protein</fullName>
    </recommendedName>
</protein>
<accession>A0AAI8SM15</accession>
<name>A0AAI8SM15_MYCAV</name>
<dbReference type="Proteomes" id="UP000327362">
    <property type="component" value="Chromosome"/>
</dbReference>
<evidence type="ECO:0000313" key="1">
    <source>
        <dbReference type="EMBL" id="BBN47694.1"/>
    </source>
</evidence>
<evidence type="ECO:0008006" key="3">
    <source>
        <dbReference type="Google" id="ProtNLM"/>
    </source>
</evidence>
<dbReference type="EMBL" id="AP020326">
    <property type="protein sequence ID" value="BBN47694.1"/>
    <property type="molecule type" value="Genomic_DNA"/>
</dbReference>
<proteinExistence type="predicted"/>